<dbReference type="Gene3D" id="3.40.50.720">
    <property type="entry name" value="NAD(P)-binding Rossmann-like Domain"/>
    <property type="match status" value="1"/>
</dbReference>
<organism evidence="1 2">
    <name type="scientific">Streptosporangium canum</name>
    <dbReference type="NCBI Taxonomy" id="324952"/>
    <lineage>
        <taxon>Bacteria</taxon>
        <taxon>Bacillati</taxon>
        <taxon>Actinomycetota</taxon>
        <taxon>Actinomycetes</taxon>
        <taxon>Streptosporangiales</taxon>
        <taxon>Streptosporangiaceae</taxon>
        <taxon>Streptosporangium</taxon>
    </lineage>
</organism>
<dbReference type="AlphaFoldDB" id="A0A1I4DVG9"/>
<proteinExistence type="predicted"/>
<sequence>MHVTVFGAAGNMGSRVVPEALARAQPTADVVRDLVRTPAPAPAPAAATAMATAKGE</sequence>
<gene>
    <name evidence="1" type="ORF">SAMN05216275_14348</name>
</gene>
<dbReference type="SUPFAM" id="SSF51735">
    <property type="entry name" value="NAD(P)-binding Rossmann-fold domains"/>
    <property type="match status" value="1"/>
</dbReference>
<reference evidence="2" key="1">
    <citation type="submission" date="2016-10" db="EMBL/GenBank/DDBJ databases">
        <authorList>
            <person name="Varghese N."/>
            <person name="Submissions S."/>
        </authorList>
    </citation>
    <scope>NUCLEOTIDE SEQUENCE [LARGE SCALE GENOMIC DNA]</scope>
    <source>
        <strain evidence="2">CGMCC 4.2126</strain>
    </source>
</reference>
<dbReference type="GeneID" id="96304199"/>
<keyword evidence="2" id="KW-1185">Reference proteome</keyword>
<evidence type="ECO:0008006" key="3">
    <source>
        <dbReference type="Google" id="ProtNLM"/>
    </source>
</evidence>
<dbReference type="EMBL" id="FOQY01000043">
    <property type="protein sequence ID" value="SFK96217.1"/>
    <property type="molecule type" value="Genomic_DNA"/>
</dbReference>
<evidence type="ECO:0000313" key="1">
    <source>
        <dbReference type="EMBL" id="SFK96217.1"/>
    </source>
</evidence>
<protein>
    <recommendedName>
        <fullName evidence="3">4-hydroxy-tetrahydrodipicolinate reductase</fullName>
    </recommendedName>
</protein>
<accession>A0A1I4DVG9</accession>
<dbReference type="RefSeq" id="WP_177245476.1">
    <property type="nucleotide sequence ID" value="NZ_FOQY01000043.1"/>
</dbReference>
<dbReference type="Proteomes" id="UP000199111">
    <property type="component" value="Unassembled WGS sequence"/>
</dbReference>
<name>A0A1I4DVG9_9ACTN</name>
<dbReference type="InterPro" id="IPR036291">
    <property type="entry name" value="NAD(P)-bd_dom_sf"/>
</dbReference>
<evidence type="ECO:0000313" key="2">
    <source>
        <dbReference type="Proteomes" id="UP000199111"/>
    </source>
</evidence>